<dbReference type="Proteomes" id="UP000258309">
    <property type="component" value="Unassembled WGS sequence"/>
</dbReference>
<evidence type="ECO:0000256" key="4">
    <source>
        <dbReference type="ARBA" id="ARBA00023136"/>
    </source>
</evidence>
<keyword evidence="2" id="KW-0812">Transmembrane</keyword>
<dbReference type="OrthoDB" id="63113at2759"/>
<name>A0A3E2GR89_SCYLI</name>
<dbReference type="AlphaFoldDB" id="A0A3E2GR89"/>
<dbReference type="Pfam" id="PF03208">
    <property type="entry name" value="PRA1"/>
    <property type="match status" value="1"/>
</dbReference>
<sequence>MEFLTSFVDYFPLNASESQLRPTTEFLNIKQLSIPPNYPAFMSRLYYNLRHFKLNYAITVAALGIWSLLRNRNLLLAVISASIGILGIQQPNKHLPRIAGFSATYHHICTAFLALSVPLILNSKVMPSLIWLIGASSLSILGHSTLMEKPYYAHTALFRNNTAMLMTKAPSPSPSPNYYIENRPSPYQLAAQNLVRQKRESRTRVENNYHWGPYPIREDIAVAPANFLAQTEIIKKKENCRSKFLSRGTLRRIF</sequence>
<keyword evidence="3" id="KW-1133">Transmembrane helix</keyword>
<comment type="caution">
    <text evidence="6">The sequence shown here is derived from an EMBL/GenBank/DDBJ whole genome shotgun (WGS) entry which is preliminary data.</text>
</comment>
<dbReference type="PANTHER" id="PTHR19317">
    <property type="entry name" value="PRENYLATED RAB ACCEPTOR 1-RELATED"/>
    <property type="match status" value="1"/>
</dbReference>
<comment type="subcellular location">
    <subcellularLocation>
        <location evidence="1 5">Membrane</location>
        <topology evidence="1 5">Multi-pass membrane protein</topology>
    </subcellularLocation>
</comment>
<protein>
    <recommendedName>
        <fullName evidence="5">PRA1 family protein</fullName>
    </recommendedName>
</protein>
<evidence type="ECO:0000313" key="7">
    <source>
        <dbReference type="Proteomes" id="UP000258309"/>
    </source>
</evidence>
<feature type="non-terminal residue" evidence="6">
    <location>
        <position position="254"/>
    </location>
</feature>
<evidence type="ECO:0000256" key="5">
    <source>
        <dbReference type="RuleBase" id="RU363107"/>
    </source>
</evidence>
<feature type="non-terminal residue" evidence="6">
    <location>
        <position position="1"/>
    </location>
</feature>
<dbReference type="PANTHER" id="PTHR19317:SF0">
    <property type="entry name" value="PRENYLATED RAB ACCEPTOR PROTEIN 1"/>
    <property type="match status" value="1"/>
</dbReference>
<evidence type="ECO:0000256" key="1">
    <source>
        <dbReference type="ARBA" id="ARBA00004141"/>
    </source>
</evidence>
<evidence type="ECO:0000256" key="2">
    <source>
        <dbReference type="ARBA" id="ARBA00022692"/>
    </source>
</evidence>
<dbReference type="InterPro" id="IPR004895">
    <property type="entry name" value="Prenylated_rab_accept_PRA1"/>
</dbReference>
<dbReference type="GO" id="GO:0005794">
    <property type="term" value="C:Golgi apparatus"/>
    <property type="evidence" value="ECO:0007669"/>
    <property type="project" value="TreeGrafter"/>
</dbReference>
<dbReference type="GO" id="GO:0016020">
    <property type="term" value="C:membrane"/>
    <property type="evidence" value="ECO:0007669"/>
    <property type="project" value="UniProtKB-SubCell"/>
</dbReference>
<evidence type="ECO:0000313" key="6">
    <source>
        <dbReference type="EMBL" id="RFU23701.1"/>
    </source>
</evidence>
<gene>
    <name evidence="6" type="ORF">B7463_g12638</name>
</gene>
<comment type="similarity">
    <text evidence="5">Belongs to the PRA1 family.</text>
</comment>
<organism evidence="6 7">
    <name type="scientific">Scytalidium lignicola</name>
    <name type="common">Hyphomycete</name>
    <dbReference type="NCBI Taxonomy" id="5539"/>
    <lineage>
        <taxon>Eukaryota</taxon>
        <taxon>Fungi</taxon>
        <taxon>Dikarya</taxon>
        <taxon>Ascomycota</taxon>
        <taxon>Pezizomycotina</taxon>
        <taxon>Leotiomycetes</taxon>
        <taxon>Leotiomycetes incertae sedis</taxon>
        <taxon>Scytalidium</taxon>
    </lineage>
</organism>
<evidence type="ECO:0000256" key="3">
    <source>
        <dbReference type="ARBA" id="ARBA00022989"/>
    </source>
</evidence>
<dbReference type="STRING" id="5539.A0A3E2GR89"/>
<dbReference type="EMBL" id="NCSJ02000649">
    <property type="protein sequence ID" value="RFU23701.1"/>
    <property type="molecule type" value="Genomic_DNA"/>
</dbReference>
<accession>A0A3E2GR89</accession>
<keyword evidence="4" id="KW-0472">Membrane</keyword>
<proteinExistence type="inferred from homology"/>
<keyword evidence="7" id="KW-1185">Reference proteome</keyword>
<reference evidence="6 7" key="1">
    <citation type="submission" date="2018-05" db="EMBL/GenBank/DDBJ databases">
        <title>Draft genome sequence of Scytalidium lignicola DSM 105466, a ubiquitous saprotrophic fungus.</title>
        <authorList>
            <person name="Buettner E."/>
            <person name="Gebauer A.M."/>
            <person name="Hofrichter M."/>
            <person name="Liers C."/>
            <person name="Kellner H."/>
        </authorList>
    </citation>
    <scope>NUCLEOTIDE SEQUENCE [LARGE SCALE GENOMIC DNA]</scope>
    <source>
        <strain evidence="6 7">DSM 105466</strain>
    </source>
</reference>